<reference evidence="3" key="2">
    <citation type="submission" date="2025-08" db="UniProtKB">
        <authorList>
            <consortium name="RefSeq"/>
        </authorList>
    </citation>
    <scope>IDENTIFICATION</scope>
    <source>
        <tissue evidence="3">Adult</tissue>
    </source>
</reference>
<dbReference type="SUPFAM" id="SSF56672">
    <property type="entry name" value="DNA/RNA polymerases"/>
    <property type="match status" value="1"/>
</dbReference>
<dbReference type="PANTHER" id="PTHR47331:SF4">
    <property type="entry name" value="PEPTIDASE S1 DOMAIN-CONTAINING PROTEIN"/>
    <property type="match status" value="1"/>
</dbReference>
<dbReference type="GeneID" id="125777704"/>
<dbReference type="PANTHER" id="PTHR47331">
    <property type="entry name" value="PHD-TYPE DOMAIN-CONTAINING PROTEIN"/>
    <property type="match status" value="1"/>
</dbReference>
<feature type="domain" description="Integrase catalytic" evidence="1">
    <location>
        <begin position="686"/>
        <end position="879"/>
    </location>
</feature>
<evidence type="ECO:0000313" key="3">
    <source>
        <dbReference type="RefSeq" id="XP_049308925.1"/>
    </source>
</evidence>
<organism evidence="2 3">
    <name type="scientific">Bactrocera dorsalis</name>
    <name type="common">Oriental fruit fly</name>
    <name type="synonym">Dacus dorsalis</name>
    <dbReference type="NCBI Taxonomy" id="27457"/>
    <lineage>
        <taxon>Eukaryota</taxon>
        <taxon>Metazoa</taxon>
        <taxon>Ecdysozoa</taxon>
        <taxon>Arthropoda</taxon>
        <taxon>Hexapoda</taxon>
        <taxon>Insecta</taxon>
        <taxon>Pterygota</taxon>
        <taxon>Neoptera</taxon>
        <taxon>Endopterygota</taxon>
        <taxon>Diptera</taxon>
        <taxon>Brachycera</taxon>
        <taxon>Muscomorpha</taxon>
        <taxon>Tephritoidea</taxon>
        <taxon>Tephritidae</taxon>
        <taxon>Bactrocera</taxon>
        <taxon>Bactrocera</taxon>
    </lineage>
</organism>
<dbReference type="InterPro" id="IPR012337">
    <property type="entry name" value="RNaseH-like_sf"/>
</dbReference>
<dbReference type="InterPro" id="IPR008042">
    <property type="entry name" value="Retrotrans_Pao"/>
</dbReference>
<gene>
    <name evidence="3" type="primary">LOC125777704</name>
</gene>
<dbReference type="Proteomes" id="UP001652620">
    <property type="component" value="Chromosome 1"/>
</dbReference>
<dbReference type="Gene3D" id="1.10.340.70">
    <property type="match status" value="1"/>
</dbReference>
<name>A0ABM3JI82_BACDO</name>
<dbReference type="Pfam" id="PF05380">
    <property type="entry name" value="Peptidase_A17"/>
    <property type="match status" value="1"/>
</dbReference>
<dbReference type="CDD" id="cd01644">
    <property type="entry name" value="RT_pepA17"/>
    <property type="match status" value="1"/>
</dbReference>
<dbReference type="InterPro" id="IPR040676">
    <property type="entry name" value="DUF5641"/>
</dbReference>
<dbReference type="RefSeq" id="XP_049308925.1">
    <property type="nucleotide sequence ID" value="XM_049452968.1"/>
</dbReference>
<dbReference type="PROSITE" id="PS50994">
    <property type="entry name" value="INTEGRASE"/>
    <property type="match status" value="1"/>
</dbReference>
<accession>A0ABM3JI82</accession>
<dbReference type="Pfam" id="PF18701">
    <property type="entry name" value="DUF5641"/>
    <property type="match status" value="1"/>
</dbReference>
<protein>
    <submittedName>
        <fullName evidence="3">Uncharacterized protein LOC125777704</fullName>
    </submittedName>
</protein>
<sequence length="1015" mass="115628">MSPVSKPIPSLPTYFIPHHCVFKNDSTTTKLRVVFDGSAQTTTGYSLNNALMAGPTIQPKLADTLLRFRANPVALTGDICKMYRCIRVTTPDNYLQCILWRDDPKDDIKIFKLDTVTYGTKSAPFLAIRTMHQLAVDEAVLYPIGSKIIQRDFYVDDLITGAHTVEEVKEIMKQTSDLLGKGNFKIRKWCSNKPEVLSNVPDTDKEKLIKFDDGSVLTKTLGLQWNPDADIFIFSFTSRQNNTKITKRSVLSVIAQLYDPLGLIGPVVCKAKIFLQRLWVEKIDWDESLPMTYQTAWLQLYDEFSSIGNMTFPRYVGFPNSSLELHAFCDASLLAYGICIYVVSRLGGHAYSTLLCSKSRVAPLKTVTVPKLELCAAALLAQVIQSIYNLRIFNCRFFCWSDSTTVLSWIKEEPSRFNIFVANRITSIQHLTNGMEWRYVPTHLNPADILSRGASPIELSNSSLWKFGPPFLLDMETNWPESSIRVRNLPERRKNALLSSTSVTDISLDCKYINSFTVMQRIYGYVHMFIKKDHSGILDTTHIQQGTWYLLRMVQRVNFSSEYKDLKRSVPISTSSKLASLSPFLDSFGLIRVGGRLENALLDYHSRHPIILPKGHPLTESIITHFHHQNLHAGPQALLAAIRQQYWPLGGKKVVSHIVNKCVRCFRLRPKICEQIMGNLPEDRVRQSRPFLITGVDYCGPFYYRSEIRSRPSTKCYISLFICFTTKAVHMEVVKDLSTESFLAALRRFYCTRGKPKIIWSDNATNFVGARNEMAELQQQFLKQQHVEAVYRQCLVEGIDWKFIPPRSPHFGGLWEASIKIAKFHFWRIVGSAVPTFDELRTLVCQISAVINSRPLCPITENPDDLDVLTPGHFLTGAPLTSLPEPNLSTINTSRLNNWQRIQFMQQTFWKRWSSEYLSLLQQRSRWRYPRNNIPIGTLVLIKDEALPPLKWLLGRVTKVFLGNDSKVRVAEVKTANGICKRAISKLCALPIDDHLAGGMTRHRGEYVQSAQNIT</sequence>
<dbReference type="SUPFAM" id="SSF53098">
    <property type="entry name" value="Ribonuclease H-like"/>
    <property type="match status" value="1"/>
</dbReference>
<proteinExistence type="predicted"/>
<dbReference type="InterPro" id="IPR043502">
    <property type="entry name" value="DNA/RNA_pol_sf"/>
</dbReference>
<evidence type="ECO:0000313" key="2">
    <source>
        <dbReference type="Proteomes" id="UP001652620"/>
    </source>
</evidence>
<dbReference type="Pfam" id="PF17921">
    <property type="entry name" value="Integrase_H2C2"/>
    <property type="match status" value="1"/>
</dbReference>
<evidence type="ECO:0000259" key="1">
    <source>
        <dbReference type="PROSITE" id="PS50994"/>
    </source>
</evidence>
<dbReference type="Gene3D" id="3.30.420.10">
    <property type="entry name" value="Ribonuclease H-like superfamily/Ribonuclease H"/>
    <property type="match status" value="1"/>
</dbReference>
<dbReference type="InterPro" id="IPR036397">
    <property type="entry name" value="RNaseH_sf"/>
</dbReference>
<dbReference type="InterPro" id="IPR001584">
    <property type="entry name" value="Integrase_cat-core"/>
</dbReference>
<dbReference type="InterPro" id="IPR041588">
    <property type="entry name" value="Integrase_H2C2"/>
</dbReference>
<reference evidence="2" key="1">
    <citation type="submission" date="2025-05" db="UniProtKB">
        <authorList>
            <consortium name="RefSeq"/>
        </authorList>
    </citation>
    <scope>NUCLEOTIDE SEQUENCE [LARGE SCALE GENOMIC DNA]</scope>
</reference>
<keyword evidence="2" id="KW-1185">Reference proteome</keyword>